<feature type="domain" description="NB-ARC" evidence="8">
    <location>
        <begin position="201"/>
        <end position="309"/>
    </location>
</feature>
<dbReference type="Gene3D" id="3.40.50.300">
    <property type="entry name" value="P-loop containing nucleotide triphosphate hydrolases"/>
    <property type="match status" value="1"/>
</dbReference>
<dbReference type="AlphaFoldDB" id="A0A6P6WVQ6"/>
<keyword evidence="7" id="KW-0732">Signal</keyword>
<evidence type="ECO:0000256" key="6">
    <source>
        <dbReference type="ARBA" id="ARBA00022840"/>
    </source>
</evidence>
<dbReference type="InterPro" id="IPR041118">
    <property type="entry name" value="Rx_N"/>
</dbReference>
<feature type="domain" description="Disease resistance N-terminal" evidence="9">
    <location>
        <begin position="8"/>
        <end position="96"/>
    </location>
</feature>
<evidence type="ECO:0000256" key="3">
    <source>
        <dbReference type="ARBA" id="ARBA00022737"/>
    </source>
</evidence>
<dbReference type="GeneID" id="113736609"/>
<keyword evidence="4" id="KW-0547">Nucleotide-binding</keyword>
<evidence type="ECO:0000313" key="10">
    <source>
        <dbReference type="Proteomes" id="UP001652660"/>
    </source>
</evidence>
<evidence type="ECO:0000259" key="8">
    <source>
        <dbReference type="Pfam" id="PF00931"/>
    </source>
</evidence>
<dbReference type="OrthoDB" id="2973320at2759"/>
<dbReference type="SUPFAM" id="SSF52540">
    <property type="entry name" value="P-loop containing nucleoside triphosphate hydrolases"/>
    <property type="match status" value="1"/>
</dbReference>
<dbReference type="Proteomes" id="UP001652660">
    <property type="component" value="Chromosome 1c"/>
</dbReference>
<keyword evidence="5" id="KW-0611">Plant defense</keyword>
<keyword evidence="6" id="KW-0067">ATP-binding</keyword>
<evidence type="ECO:0000256" key="4">
    <source>
        <dbReference type="ARBA" id="ARBA00022741"/>
    </source>
</evidence>
<proteinExistence type="inferred from homology"/>
<dbReference type="Pfam" id="PF00931">
    <property type="entry name" value="NB-ARC"/>
    <property type="match status" value="1"/>
</dbReference>
<dbReference type="CDD" id="cd14798">
    <property type="entry name" value="RX-CC_like"/>
    <property type="match status" value="1"/>
</dbReference>
<dbReference type="Pfam" id="PF18052">
    <property type="entry name" value="Rx_N"/>
    <property type="match status" value="1"/>
</dbReference>
<protein>
    <submittedName>
        <fullName evidence="11">Disease resistance protein RGA3</fullName>
    </submittedName>
</protein>
<gene>
    <name evidence="11" type="primary">LOC113736609</name>
</gene>
<evidence type="ECO:0000256" key="2">
    <source>
        <dbReference type="ARBA" id="ARBA00022614"/>
    </source>
</evidence>
<dbReference type="Gene3D" id="1.10.8.430">
    <property type="entry name" value="Helical domain of apoptotic protease-activating factors"/>
    <property type="match status" value="1"/>
</dbReference>
<dbReference type="PANTHER" id="PTHR36766">
    <property type="entry name" value="PLANT BROAD-SPECTRUM MILDEW RESISTANCE PROTEIN RPW8"/>
    <property type="match status" value="1"/>
</dbReference>
<feature type="signal peptide" evidence="7">
    <location>
        <begin position="1"/>
        <end position="21"/>
    </location>
</feature>
<dbReference type="Gene3D" id="1.20.5.4130">
    <property type="match status" value="1"/>
</dbReference>
<dbReference type="InterPro" id="IPR002182">
    <property type="entry name" value="NB-ARC"/>
</dbReference>
<dbReference type="PANTHER" id="PTHR36766:SF70">
    <property type="entry name" value="DISEASE RESISTANCE PROTEIN RGA4"/>
    <property type="match status" value="1"/>
</dbReference>
<dbReference type="InterPro" id="IPR042197">
    <property type="entry name" value="Apaf_helical"/>
</dbReference>
<keyword evidence="3" id="KW-0677">Repeat</keyword>
<name>A0A6P6WVQ6_COFAR</name>
<evidence type="ECO:0000256" key="5">
    <source>
        <dbReference type="ARBA" id="ARBA00022821"/>
    </source>
</evidence>
<evidence type="ECO:0000256" key="1">
    <source>
        <dbReference type="ARBA" id="ARBA00008894"/>
    </source>
</evidence>
<organism evidence="10 11">
    <name type="scientific">Coffea arabica</name>
    <name type="common">Arabian coffee</name>
    <dbReference type="NCBI Taxonomy" id="13443"/>
    <lineage>
        <taxon>Eukaryota</taxon>
        <taxon>Viridiplantae</taxon>
        <taxon>Streptophyta</taxon>
        <taxon>Embryophyta</taxon>
        <taxon>Tracheophyta</taxon>
        <taxon>Spermatophyta</taxon>
        <taxon>Magnoliopsida</taxon>
        <taxon>eudicotyledons</taxon>
        <taxon>Gunneridae</taxon>
        <taxon>Pentapetalae</taxon>
        <taxon>asterids</taxon>
        <taxon>lamiids</taxon>
        <taxon>Gentianales</taxon>
        <taxon>Rubiaceae</taxon>
        <taxon>Ixoroideae</taxon>
        <taxon>Gardenieae complex</taxon>
        <taxon>Bertiereae - Coffeeae clade</taxon>
        <taxon>Coffeeae</taxon>
        <taxon>Coffea</taxon>
    </lineage>
</organism>
<dbReference type="GO" id="GO:0005524">
    <property type="term" value="F:ATP binding"/>
    <property type="evidence" value="ECO:0007669"/>
    <property type="project" value="UniProtKB-KW"/>
</dbReference>
<evidence type="ECO:0000256" key="7">
    <source>
        <dbReference type="SAM" id="SignalP"/>
    </source>
</evidence>
<evidence type="ECO:0000259" key="9">
    <source>
        <dbReference type="Pfam" id="PF18052"/>
    </source>
</evidence>
<keyword evidence="2" id="KW-0433">Leucine-rich repeat</keyword>
<reference evidence="10" key="1">
    <citation type="journal article" date="2025" name="Foods">
        <title>Unveiling the Microbial Signatures of Arabica Coffee Cherries: Insights into Ripeness Specific Diversity, Functional Traits, and Implications for Quality and Safety.</title>
        <authorList>
            <consortium name="RefSeq"/>
            <person name="Tenea G.N."/>
            <person name="Cifuentes V."/>
            <person name="Reyes P."/>
            <person name="Cevallos-Vallejos M."/>
        </authorList>
    </citation>
    <scope>NUCLEOTIDE SEQUENCE [LARGE SCALE GENOMIC DNA]</scope>
</reference>
<comment type="similarity">
    <text evidence="1">Belongs to the disease resistance NB-LRR family.</text>
</comment>
<reference evidence="11" key="2">
    <citation type="submission" date="2025-08" db="UniProtKB">
        <authorList>
            <consortium name="RefSeq"/>
        </authorList>
    </citation>
    <scope>IDENTIFICATION</scope>
    <source>
        <tissue evidence="11">Leaves</tissue>
    </source>
</reference>
<accession>A0A6P6WVQ6</accession>
<evidence type="ECO:0000313" key="11">
    <source>
        <dbReference type="RefSeq" id="XP_027119470.1"/>
    </source>
</evidence>
<dbReference type="InterPro" id="IPR038005">
    <property type="entry name" value="RX-like_CC"/>
</dbReference>
<dbReference type="GO" id="GO:0006952">
    <property type="term" value="P:defense response"/>
    <property type="evidence" value="ECO:0007669"/>
    <property type="project" value="UniProtKB-KW"/>
</dbReference>
<sequence>MPEAVLSFVSVILNKILSLAADEVSRVWGVKKDLEKLAEEVQMMEALILDAEGKQSTSKAVQLWLKRLQSIARDAEIVLDDFGYEVLRQKVENRKRDKVRNFFSSSNPISFRLEMANKIKNASASLEEAYRRANQIGLHPVQLPMTSADHKEDRWTDPFVEESEMVGREVEVSQVVSMLISSDYKKDLPVISIVGMGGQVERLLNEMLQSLKGKSADTTNRETLVKELQDNLKGKRYLLVLDDIWNENRQKWDGMRRRLLAIGGASGSKILVTTRSDEVASAMQTSGLHHLDILSDDHSWMLFEKLAFADGGARKTQDLVDIGRRILKKCGGVPLAIKVIGGLLYSKKDASEWLKLEKSEIWNESANNEGGVISVLMLS</sequence>
<keyword evidence="10" id="KW-1185">Reference proteome</keyword>
<dbReference type="GO" id="GO:0043531">
    <property type="term" value="F:ADP binding"/>
    <property type="evidence" value="ECO:0007669"/>
    <property type="project" value="InterPro"/>
</dbReference>
<dbReference type="InterPro" id="IPR027417">
    <property type="entry name" value="P-loop_NTPase"/>
</dbReference>
<dbReference type="RefSeq" id="XP_027119470.1">
    <property type="nucleotide sequence ID" value="XM_027263669.1"/>
</dbReference>
<feature type="chain" id="PRO_5027710292" evidence="7">
    <location>
        <begin position="22"/>
        <end position="379"/>
    </location>
</feature>